<sequence>MGRCHNWAWHSTPQEIIGLWEWGAFVSFSLGVLAELGVRMFFALAERKRRIAEAREEGRKEARKEAREMLMMLNAAARTDPDRLPSLLQEYQEKFQNGSANA</sequence>
<keyword evidence="1" id="KW-0812">Transmembrane</keyword>
<keyword evidence="3" id="KW-1185">Reference proteome</keyword>
<evidence type="ECO:0000313" key="3">
    <source>
        <dbReference type="Proteomes" id="UP001174909"/>
    </source>
</evidence>
<keyword evidence="1" id="KW-1133">Transmembrane helix</keyword>
<evidence type="ECO:0000256" key="1">
    <source>
        <dbReference type="SAM" id="Phobius"/>
    </source>
</evidence>
<organism evidence="2 3">
    <name type="scientific">Geodia barretti</name>
    <name type="common">Barrett's horny sponge</name>
    <dbReference type="NCBI Taxonomy" id="519541"/>
    <lineage>
        <taxon>Eukaryota</taxon>
        <taxon>Metazoa</taxon>
        <taxon>Porifera</taxon>
        <taxon>Demospongiae</taxon>
        <taxon>Heteroscleromorpha</taxon>
        <taxon>Tetractinellida</taxon>
        <taxon>Astrophorina</taxon>
        <taxon>Geodiidae</taxon>
        <taxon>Geodia</taxon>
    </lineage>
</organism>
<gene>
    <name evidence="2" type="ORF">GBAR_LOCUS27699</name>
</gene>
<feature type="transmembrane region" description="Helical" evidence="1">
    <location>
        <begin position="22"/>
        <end position="45"/>
    </location>
</feature>
<protein>
    <submittedName>
        <fullName evidence="2">Uncharacterized protein</fullName>
    </submittedName>
</protein>
<comment type="caution">
    <text evidence="2">The sequence shown here is derived from an EMBL/GenBank/DDBJ whole genome shotgun (WGS) entry which is preliminary data.</text>
</comment>
<dbReference type="Proteomes" id="UP001174909">
    <property type="component" value="Unassembled WGS sequence"/>
</dbReference>
<name>A0AA35TM64_GEOBA</name>
<dbReference type="EMBL" id="CASHTH010003866">
    <property type="protein sequence ID" value="CAI8050432.1"/>
    <property type="molecule type" value="Genomic_DNA"/>
</dbReference>
<reference evidence="2" key="1">
    <citation type="submission" date="2023-03" db="EMBL/GenBank/DDBJ databases">
        <authorList>
            <person name="Steffen K."/>
            <person name="Cardenas P."/>
        </authorList>
    </citation>
    <scope>NUCLEOTIDE SEQUENCE</scope>
</reference>
<dbReference type="AlphaFoldDB" id="A0AA35TM64"/>
<proteinExistence type="predicted"/>
<evidence type="ECO:0000313" key="2">
    <source>
        <dbReference type="EMBL" id="CAI8050432.1"/>
    </source>
</evidence>
<keyword evidence="1" id="KW-0472">Membrane</keyword>
<accession>A0AA35TM64</accession>